<dbReference type="EMBL" id="OMOD01000140">
    <property type="protein sequence ID" value="SPF42404.1"/>
    <property type="molecule type" value="Genomic_DNA"/>
</dbReference>
<evidence type="ECO:0000313" key="2">
    <source>
        <dbReference type="Proteomes" id="UP000238701"/>
    </source>
</evidence>
<protein>
    <submittedName>
        <fullName evidence="1">Uncharacterized protein</fullName>
    </submittedName>
</protein>
<sequence>MCVRTRTWVRRWSRRYQILAPQGRNLIARHGSAGKKWDNGESPEGTALVLTHTLKPRRERRELYA</sequence>
<evidence type="ECO:0000313" key="1">
    <source>
        <dbReference type="EMBL" id="SPF42404.1"/>
    </source>
</evidence>
<proteinExistence type="predicted"/>
<accession>A0A2U3KRY6</accession>
<reference evidence="2" key="1">
    <citation type="submission" date="2018-02" db="EMBL/GenBank/DDBJ databases">
        <authorList>
            <person name="Hausmann B."/>
        </authorList>
    </citation>
    <scope>NUCLEOTIDE SEQUENCE [LARGE SCALE GENOMIC DNA]</scope>
    <source>
        <strain evidence="2">Peat soil MAG SbA1</strain>
    </source>
</reference>
<dbReference type="AlphaFoldDB" id="A0A2U3KRY6"/>
<gene>
    <name evidence="1" type="ORF">SBA1_460001</name>
</gene>
<name>A0A2U3KRY6_9BACT</name>
<dbReference type="Proteomes" id="UP000238701">
    <property type="component" value="Unassembled WGS sequence"/>
</dbReference>
<organism evidence="1 2">
    <name type="scientific">Candidatus Sulfotelmatobacter kueseliae</name>
    <dbReference type="NCBI Taxonomy" id="2042962"/>
    <lineage>
        <taxon>Bacteria</taxon>
        <taxon>Pseudomonadati</taxon>
        <taxon>Acidobacteriota</taxon>
        <taxon>Terriglobia</taxon>
        <taxon>Terriglobales</taxon>
        <taxon>Candidatus Korobacteraceae</taxon>
        <taxon>Candidatus Sulfotelmatobacter</taxon>
    </lineage>
</organism>